<protein>
    <submittedName>
        <fullName evidence="5">Homocysteine/selenocysteine methylase (S-methylmethionine-dependent)</fullName>
    </submittedName>
</protein>
<accession>A0A1H0ZB18</accession>
<keyword evidence="1 3" id="KW-0489">Methyltransferase</keyword>
<dbReference type="AlphaFoldDB" id="A0A1H0ZB18"/>
<evidence type="ECO:0000259" key="4">
    <source>
        <dbReference type="PROSITE" id="PS50970"/>
    </source>
</evidence>
<organism evidence="5 6">
    <name type="scientific">Leucobacter chromiiresistens</name>
    <dbReference type="NCBI Taxonomy" id="1079994"/>
    <lineage>
        <taxon>Bacteria</taxon>
        <taxon>Bacillati</taxon>
        <taxon>Actinomycetota</taxon>
        <taxon>Actinomycetes</taxon>
        <taxon>Micrococcales</taxon>
        <taxon>Microbacteriaceae</taxon>
        <taxon>Leucobacter</taxon>
    </lineage>
</organism>
<proteinExistence type="predicted"/>
<evidence type="ECO:0000256" key="2">
    <source>
        <dbReference type="ARBA" id="ARBA00022679"/>
    </source>
</evidence>
<comment type="cofactor">
    <cofactor evidence="3">
        <name>Zn(2+)</name>
        <dbReference type="ChEBI" id="CHEBI:29105"/>
    </cofactor>
</comment>
<keyword evidence="3" id="KW-0479">Metal-binding</keyword>
<dbReference type="PROSITE" id="PS50970">
    <property type="entry name" value="HCY"/>
    <property type="match status" value="1"/>
</dbReference>
<keyword evidence="3" id="KW-0862">Zinc</keyword>
<dbReference type="OrthoDB" id="9803687at2"/>
<dbReference type="InterPro" id="IPR036589">
    <property type="entry name" value="HCY_dom_sf"/>
</dbReference>
<evidence type="ECO:0000256" key="3">
    <source>
        <dbReference type="PROSITE-ProRule" id="PRU00333"/>
    </source>
</evidence>
<dbReference type="Gene3D" id="3.20.20.330">
    <property type="entry name" value="Homocysteine-binding-like domain"/>
    <property type="match status" value="1"/>
</dbReference>
<gene>
    <name evidence="5" type="ORF">SAMN04488565_1580</name>
</gene>
<dbReference type="eggNOG" id="COG2040">
    <property type="taxonomic scope" value="Bacteria"/>
</dbReference>
<dbReference type="STRING" id="1079994.SAMN04488565_1580"/>
<name>A0A1H0ZB18_9MICO</name>
<feature type="domain" description="Hcy-binding" evidence="4">
    <location>
        <begin position="1"/>
        <end position="303"/>
    </location>
</feature>
<feature type="binding site" evidence="3">
    <location>
        <position position="288"/>
    </location>
    <ligand>
        <name>Zn(2+)</name>
        <dbReference type="ChEBI" id="CHEBI:29105"/>
    </ligand>
</feature>
<feature type="binding site" evidence="3">
    <location>
        <position position="219"/>
    </location>
    <ligand>
        <name>Zn(2+)</name>
        <dbReference type="ChEBI" id="CHEBI:29105"/>
    </ligand>
</feature>
<dbReference type="RefSeq" id="WP_010157709.1">
    <property type="nucleotide sequence ID" value="NZ_FNKB01000001.1"/>
</dbReference>
<dbReference type="Proteomes" id="UP000182690">
    <property type="component" value="Unassembled WGS sequence"/>
</dbReference>
<dbReference type="SUPFAM" id="SSF82282">
    <property type="entry name" value="Homocysteine S-methyltransferase"/>
    <property type="match status" value="1"/>
</dbReference>
<evidence type="ECO:0000256" key="1">
    <source>
        <dbReference type="ARBA" id="ARBA00022603"/>
    </source>
</evidence>
<dbReference type="PANTHER" id="PTHR11103:SF18">
    <property type="entry name" value="SLR1189 PROTEIN"/>
    <property type="match status" value="1"/>
</dbReference>
<dbReference type="GO" id="GO:0046872">
    <property type="term" value="F:metal ion binding"/>
    <property type="evidence" value="ECO:0007669"/>
    <property type="project" value="UniProtKB-KW"/>
</dbReference>
<dbReference type="EMBL" id="FNKB01000001">
    <property type="protein sequence ID" value="SDQ24361.1"/>
    <property type="molecule type" value="Genomic_DNA"/>
</dbReference>
<dbReference type="GO" id="GO:0008168">
    <property type="term" value="F:methyltransferase activity"/>
    <property type="evidence" value="ECO:0007669"/>
    <property type="project" value="UniProtKB-UniRule"/>
</dbReference>
<dbReference type="PANTHER" id="PTHR11103">
    <property type="entry name" value="SLR1189 PROTEIN"/>
    <property type="match status" value="1"/>
</dbReference>
<evidence type="ECO:0000313" key="5">
    <source>
        <dbReference type="EMBL" id="SDQ24361.1"/>
    </source>
</evidence>
<dbReference type="Pfam" id="PF02574">
    <property type="entry name" value="S-methyl_trans"/>
    <property type="match status" value="1"/>
</dbReference>
<feature type="binding site" evidence="3">
    <location>
        <position position="289"/>
    </location>
    <ligand>
        <name>Zn(2+)</name>
        <dbReference type="ChEBI" id="CHEBI:29105"/>
    </ligand>
</feature>
<reference evidence="5 6" key="1">
    <citation type="submission" date="2016-10" db="EMBL/GenBank/DDBJ databases">
        <authorList>
            <person name="de Groot N.N."/>
        </authorList>
    </citation>
    <scope>NUCLEOTIDE SEQUENCE [LARGE SCALE GENOMIC DNA]</scope>
    <source>
        <strain evidence="5 6">DSM 22788</strain>
    </source>
</reference>
<dbReference type="InterPro" id="IPR003726">
    <property type="entry name" value="HCY_dom"/>
</dbReference>
<sequence length="320" mass="33469">MTLIVTDGGIETALTDRLGQELPEFAAFVLLDTAEGRIALREYYAPFLALAREQRLPIVLDTPTWRANPDWGERLGYGADELARVNADAAAFVRELDEPVPGRAPVAGPEIIVNGCVGPRFDDYVAAERMSAHEAEAYHAPQVRALAEAGADRVTSVTTLDAAEATGVVRAALASRVPVFVSFAVTADGRLADGSAIVEAIAAVDRETDAAPEGYLINCAHPSEVAAGLARSAGAAELERIVGFRLNAALTEDPAAASERPADDPRAFAEAEFALRTLAPLATVFGGCCGTDVPHITALAELGRRGGGADDANEAPNKRG</sequence>
<dbReference type="GO" id="GO:0032259">
    <property type="term" value="P:methylation"/>
    <property type="evidence" value="ECO:0007669"/>
    <property type="project" value="UniProtKB-KW"/>
</dbReference>
<keyword evidence="2 3" id="KW-0808">Transferase</keyword>
<evidence type="ECO:0000313" key="6">
    <source>
        <dbReference type="Proteomes" id="UP000182690"/>
    </source>
</evidence>